<dbReference type="GeneID" id="95455935"/>
<dbReference type="Proteomes" id="UP000326029">
    <property type="component" value="Chromosome"/>
</dbReference>
<dbReference type="Proteomes" id="UP000642014">
    <property type="component" value="Unassembled WGS sequence"/>
</dbReference>
<dbReference type="EMBL" id="CP023693">
    <property type="protein sequence ID" value="QEV34061.1"/>
    <property type="molecule type" value="Genomic_DNA"/>
</dbReference>
<gene>
    <name evidence="2" type="ORF">CP977_19410</name>
    <name evidence="1" type="ORF">GCM10010497_10270</name>
</gene>
<evidence type="ECO:0000313" key="2">
    <source>
        <dbReference type="EMBL" id="QEV34061.1"/>
    </source>
</evidence>
<accession>A0AAV4KCA8</accession>
<reference evidence="2 3" key="2">
    <citation type="submission" date="2017-09" db="EMBL/GenBank/DDBJ databases">
        <authorList>
            <person name="Lee N."/>
            <person name="Cho B.-K."/>
        </authorList>
    </citation>
    <scope>NUCLEOTIDE SEQUENCE [LARGE SCALE GENOMIC DNA]</scope>
    <source>
        <strain evidence="2 3">ATCC 19740</strain>
    </source>
</reference>
<protein>
    <submittedName>
        <fullName evidence="1">Uncharacterized protein</fullName>
    </submittedName>
</protein>
<evidence type="ECO:0000313" key="3">
    <source>
        <dbReference type="Proteomes" id="UP000326029"/>
    </source>
</evidence>
<dbReference type="EMBL" id="BMSJ01000001">
    <property type="protein sequence ID" value="GGR10123.1"/>
    <property type="molecule type" value="Genomic_DNA"/>
</dbReference>
<dbReference type="AlphaFoldDB" id="A0AAV4KCA8"/>
<name>A0AAV4KCA8_9ACTN</name>
<reference evidence="1" key="3">
    <citation type="submission" date="2023-08" db="EMBL/GenBank/DDBJ databases">
        <authorList>
            <person name="Sun Q."/>
            <person name="Ohkuma M."/>
        </authorList>
    </citation>
    <scope>NUCLEOTIDE SEQUENCE</scope>
    <source>
        <strain evidence="1">JCM 4205</strain>
    </source>
</reference>
<keyword evidence="3" id="KW-1185">Reference proteome</keyword>
<organism evidence="1 4">
    <name type="scientific">Streptomyces cinereoruber</name>
    <dbReference type="NCBI Taxonomy" id="67260"/>
    <lineage>
        <taxon>Bacteria</taxon>
        <taxon>Bacillati</taxon>
        <taxon>Actinomycetota</taxon>
        <taxon>Actinomycetes</taxon>
        <taxon>Kitasatosporales</taxon>
        <taxon>Streptomycetaceae</taxon>
        <taxon>Streptomyces</taxon>
    </lineage>
</organism>
<reference evidence="1 4" key="1">
    <citation type="journal article" date="2014" name="Int. J. Syst. Evol. Microbiol.">
        <title>Complete genome sequence of Corynebacterium casei LMG S-19264T (=DSM 44701T), isolated from a smear-ripened cheese.</title>
        <authorList>
            <consortium name="US DOE Joint Genome Institute (JGI-PGF)"/>
            <person name="Walter F."/>
            <person name="Albersmeier A."/>
            <person name="Kalinowski J."/>
            <person name="Ruckert C."/>
        </authorList>
    </citation>
    <scope>NUCLEOTIDE SEQUENCE [LARGE SCALE GENOMIC DNA]</scope>
    <source>
        <strain evidence="1 4">JCM 4205</strain>
    </source>
</reference>
<proteinExistence type="predicted"/>
<dbReference type="RefSeq" id="WP_062753169.1">
    <property type="nucleotide sequence ID" value="NZ_BMSJ01000001.1"/>
</dbReference>
<sequence length="79" mass="8270">MSAPLPPPPSRPVSEAEATRVYRDLKDAMETAGLPTSGLYRDVTRGPAGDVHRYGLGTVGIGGAKRLAVLLRTARAAGR</sequence>
<evidence type="ECO:0000313" key="4">
    <source>
        <dbReference type="Proteomes" id="UP000642014"/>
    </source>
</evidence>
<evidence type="ECO:0000313" key="1">
    <source>
        <dbReference type="EMBL" id="GGR10123.1"/>
    </source>
</evidence>